<gene>
    <name evidence="1" type="ordered locus">Sulku_2711</name>
</gene>
<organism evidence="1 2">
    <name type="scientific">Sulfuricurvum kujiense (strain ATCC BAA-921 / DSM 16994 / JCM 11577 / YK-1)</name>
    <dbReference type="NCBI Taxonomy" id="709032"/>
    <lineage>
        <taxon>Bacteria</taxon>
        <taxon>Pseudomonadati</taxon>
        <taxon>Campylobacterota</taxon>
        <taxon>Epsilonproteobacteria</taxon>
        <taxon>Campylobacterales</taxon>
        <taxon>Sulfurimonadaceae</taxon>
        <taxon>Sulfuricurvum</taxon>
    </lineage>
</organism>
<evidence type="ECO:0000313" key="2">
    <source>
        <dbReference type="Proteomes" id="UP000008721"/>
    </source>
</evidence>
<protein>
    <submittedName>
        <fullName evidence="1">Uncharacterized protein</fullName>
    </submittedName>
</protein>
<evidence type="ECO:0000313" key="1">
    <source>
        <dbReference type="EMBL" id="ADR35361.1"/>
    </source>
</evidence>
<accession>E4U3U5</accession>
<geneLocation type="plasmid" evidence="1 2">
    <name>pSULKU02</name>
</geneLocation>
<dbReference type="EMBL" id="CP002357">
    <property type="protein sequence ID" value="ADR35361.1"/>
    <property type="molecule type" value="Genomic_DNA"/>
</dbReference>
<dbReference type="RefSeq" id="WP_013449973.1">
    <property type="nucleotide sequence ID" value="NC_014755.1"/>
</dbReference>
<reference evidence="1 2" key="1">
    <citation type="journal article" date="2012" name="Stand. Genomic Sci.">
        <title>Complete genome sequence of the sulfur compounds oxidizing chemolithoautotroph Sulfuricurvum kujiense type strain (YK-1(T)).</title>
        <authorList>
            <person name="Han C."/>
            <person name="Kotsyurbenko O."/>
            <person name="Chertkov O."/>
            <person name="Held B."/>
            <person name="Lapidus A."/>
            <person name="Nolan M."/>
            <person name="Lucas S."/>
            <person name="Hammon N."/>
            <person name="Deshpande S."/>
            <person name="Cheng J.F."/>
            <person name="Tapia R."/>
            <person name="Goodwin L.A."/>
            <person name="Pitluck S."/>
            <person name="Liolios K."/>
            <person name="Pagani I."/>
            <person name="Ivanova N."/>
            <person name="Mavromatis K."/>
            <person name="Mikhailova N."/>
            <person name="Pati A."/>
            <person name="Chen A."/>
            <person name="Palaniappan K."/>
            <person name="Land M."/>
            <person name="Hauser L."/>
            <person name="Chang Y.J."/>
            <person name="Jeffries C.D."/>
            <person name="Brambilla E.M."/>
            <person name="Rohde M."/>
            <person name="Spring S."/>
            <person name="Sikorski J."/>
            <person name="Goker M."/>
            <person name="Woyke T."/>
            <person name="Bristow J."/>
            <person name="Eisen J.A."/>
            <person name="Markowitz V."/>
            <person name="Hugenholtz P."/>
            <person name="Kyrpides N.C."/>
            <person name="Klenk H.P."/>
            <person name="Detter J.C."/>
        </authorList>
    </citation>
    <scope>NUCLEOTIDE SEQUENCE [LARGE SCALE GENOMIC DNA]</scope>
    <source>
        <strain evidence="2">ATCC BAA-921 / DSM 16994 / JCM 11577 / YK-1</strain>
    </source>
</reference>
<dbReference type="AlphaFoldDB" id="E4U3U5"/>
<name>E4U3U5_SULKY</name>
<proteinExistence type="predicted"/>
<sequence length="138" mass="15829">MYKYHDKSKRFLATALITTGLLGTTPLMSEEIIHSDRSAITQEKISPRIDSQLCNQQFQCAKTGFILHFLPEAKARFIHPQSSQALHADYRVHFDHSIAMNVYENPSKHFDLMMHQINIASDGFSAKVNGETRYFQKV</sequence>
<dbReference type="HOGENOM" id="CLU_1854205_0_0_7"/>
<keyword evidence="2" id="KW-1185">Reference proteome</keyword>
<dbReference type="KEGG" id="sku:Sulku_2711"/>
<keyword evidence="1" id="KW-0614">Plasmid</keyword>
<dbReference type="Proteomes" id="UP000008721">
    <property type="component" value="Plasmid pSULKU02"/>
</dbReference>